<dbReference type="EMBL" id="FOQC01000003">
    <property type="protein sequence ID" value="SFH56271.1"/>
    <property type="molecule type" value="Genomic_DNA"/>
</dbReference>
<evidence type="ECO:0000256" key="1">
    <source>
        <dbReference type="ARBA" id="ARBA00004241"/>
    </source>
</evidence>
<dbReference type="NCBIfam" id="TIGR02532">
    <property type="entry name" value="IV_pilin_GFxxxE"/>
    <property type="match status" value="1"/>
</dbReference>
<reference evidence="6 8" key="2">
    <citation type="submission" date="2016-10" db="EMBL/GenBank/DDBJ databases">
        <authorList>
            <person name="Varghese N."/>
            <person name="Submissions S."/>
        </authorList>
    </citation>
    <scope>NUCLEOTIDE SEQUENCE [LARGE SCALE GENOMIC DNA]</scope>
    <source>
        <strain evidence="6 8">DSM 2094</strain>
    </source>
</reference>
<dbReference type="Proteomes" id="UP000195947">
    <property type="component" value="Unassembled WGS sequence"/>
</dbReference>
<keyword evidence="3" id="KW-0472">Membrane</keyword>
<feature type="transmembrane region" description="Helical" evidence="3">
    <location>
        <begin position="6"/>
        <end position="25"/>
    </location>
</feature>
<dbReference type="EMBL" id="JAAZCD010000061">
    <property type="protein sequence ID" value="NLD31164.1"/>
    <property type="molecule type" value="Genomic_DNA"/>
</dbReference>
<reference evidence="5 9" key="3">
    <citation type="journal article" date="2020" name="Biotechnol. Biofuels">
        <title>New insights from the biogas microbiome by comprehensive genome-resolved metagenomics of nearly 1600 species originating from multiple anaerobic digesters.</title>
        <authorList>
            <person name="Campanaro S."/>
            <person name="Treu L."/>
            <person name="Rodriguez-R L.M."/>
            <person name="Kovalovszki A."/>
            <person name="Ziels R.M."/>
            <person name="Maus I."/>
            <person name="Zhu X."/>
            <person name="Kougias P.G."/>
            <person name="Basile A."/>
            <person name="Luo G."/>
            <person name="Schluter A."/>
            <person name="Konstantinidis K.T."/>
            <person name="Angelidaki I."/>
        </authorList>
    </citation>
    <scope>NUCLEOTIDE SEQUENCE [LARGE SCALE GENOMIC DNA]</scope>
    <source>
        <strain evidence="5">AS07pgkLD_105</strain>
    </source>
</reference>
<dbReference type="PROSITE" id="PS00409">
    <property type="entry name" value="PROKAR_NTER_METHYL"/>
    <property type="match status" value="1"/>
</dbReference>
<reference evidence="4 7" key="1">
    <citation type="submission" date="2016-02" db="EMBL/GenBank/DDBJ databases">
        <authorList>
            <person name="Strepis N."/>
        </authorList>
    </citation>
    <scope>NUCLEOTIDE SEQUENCE [LARGE SCALE GENOMIC DNA]</scope>
    <source>
        <strain evidence="4">Trichococcus flocculiformis</strain>
    </source>
</reference>
<evidence type="ECO:0000313" key="4">
    <source>
        <dbReference type="EMBL" id="CZQ82833.1"/>
    </source>
</evidence>
<name>A0A143YBL0_9LACT</name>
<dbReference type="EMBL" id="FJMZ01000002">
    <property type="protein sequence ID" value="CZQ82833.1"/>
    <property type="molecule type" value="Genomic_DNA"/>
</dbReference>
<dbReference type="AlphaFoldDB" id="A0A143YBL0"/>
<keyword evidence="7" id="KW-1185">Reference proteome</keyword>
<evidence type="ECO:0000313" key="9">
    <source>
        <dbReference type="Proteomes" id="UP000589373"/>
    </source>
</evidence>
<dbReference type="Proteomes" id="UP000199686">
    <property type="component" value="Unassembled WGS sequence"/>
</dbReference>
<dbReference type="OrthoDB" id="2164869at2"/>
<gene>
    <name evidence="5" type="ORF">GX662_02755</name>
    <name evidence="6" type="ORF">SAMN04488507_1003165</name>
    <name evidence="4" type="ORF">TFLO_348</name>
</gene>
<dbReference type="Proteomes" id="UP000589373">
    <property type="component" value="Unassembled WGS sequence"/>
</dbReference>
<evidence type="ECO:0000313" key="6">
    <source>
        <dbReference type="EMBL" id="SFH56271.1"/>
    </source>
</evidence>
<dbReference type="InterPro" id="IPR016785">
    <property type="entry name" value="ComGD"/>
</dbReference>
<dbReference type="NCBIfam" id="NF040982">
    <property type="entry name" value="ComGD"/>
    <property type="match status" value="1"/>
</dbReference>
<keyword evidence="2" id="KW-0178">Competence</keyword>
<proteinExistence type="predicted"/>
<dbReference type="InterPro" id="IPR012902">
    <property type="entry name" value="N_methyl_site"/>
</dbReference>
<comment type="caution">
    <text evidence="5">The sequence shown here is derived from an EMBL/GenBank/DDBJ whole genome shotgun (WGS) entry which is preliminary data.</text>
</comment>
<keyword evidence="3" id="KW-1133">Transmembrane helix</keyword>
<evidence type="ECO:0000313" key="7">
    <source>
        <dbReference type="Proteomes" id="UP000195947"/>
    </source>
</evidence>
<evidence type="ECO:0000256" key="3">
    <source>
        <dbReference type="SAM" id="Phobius"/>
    </source>
</evidence>
<dbReference type="RefSeq" id="WP_086988081.1">
    <property type="nucleotide sequence ID" value="NZ_FJMZ01000002.1"/>
</dbReference>
<keyword evidence="3" id="KW-0812">Transmembrane</keyword>
<evidence type="ECO:0000313" key="5">
    <source>
        <dbReference type="EMBL" id="NLD31164.1"/>
    </source>
</evidence>
<evidence type="ECO:0000313" key="8">
    <source>
        <dbReference type="Proteomes" id="UP000199686"/>
    </source>
</evidence>
<evidence type="ECO:0000256" key="2">
    <source>
        <dbReference type="ARBA" id="ARBA00023287"/>
    </source>
</evidence>
<dbReference type="GO" id="GO:0030420">
    <property type="term" value="P:establishment of competence for transformation"/>
    <property type="evidence" value="ECO:0007669"/>
    <property type="project" value="UniProtKB-KW"/>
</dbReference>
<comment type="subcellular location">
    <subcellularLocation>
        <location evidence="1">Cell surface</location>
    </subcellularLocation>
</comment>
<sequence>MYKSGFTLLESLLVLMIASMILLLTPQLETATDELAFNLFLDDFLTELHTAQSYAVITGNGVNMDVLRPIGATHYAVFKDGAGSDRYINRKLLLPEGSKVIQGYTGFIKGGSGYLQPNTIIMETARYRYTITIQLGSGRYEVNKAKR</sequence>
<protein>
    <submittedName>
        <fullName evidence="6">Competence protein ComGD</fullName>
    </submittedName>
    <submittedName>
        <fullName evidence="5">Prepilin-type N-terminal cleavage/methylation domain-containing protein</fullName>
    </submittedName>
</protein>
<dbReference type="GO" id="GO:0009986">
    <property type="term" value="C:cell surface"/>
    <property type="evidence" value="ECO:0007669"/>
    <property type="project" value="UniProtKB-SubCell"/>
</dbReference>
<organism evidence="5 9">
    <name type="scientific">Trichococcus flocculiformis</name>
    <dbReference type="NCBI Taxonomy" id="82803"/>
    <lineage>
        <taxon>Bacteria</taxon>
        <taxon>Bacillati</taxon>
        <taxon>Bacillota</taxon>
        <taxon>Bacilli</taxon>
        <taxon>Lactobacillales</taxon>
        <taxon>Carnobacteriaceae</taxon>
        <taxon>Trichococcus</taxon>
    </lineage>
</organism>
<dbReference type="STRING" id="82803.SAMN04488048_10234"/>
<accession>A0A143YBL0</accession>